<feature type="domain" description="MULE transposase" evidence="1">
    <location>
        <begin position="128"/>
        <end position="224"/>
    </location>
</feature>
<proteinExistence type="predicted"/>
<protein>
    <submittedName>
        <fullName evidence="3">Uncharacterized protein LOC107494208</fullName>
    </submittedName>
</protein>
<evidence type="ECO:0000313" key="2">
    <source>
        <dbReference type="Proteomes" id="UP000515211"/>
    </source>
</evidence>
<evidence type="ECO:0000313" key="3">
    <source>
        <dbReference type="RefSeq" id="XP_015970751.1"/>
    </source>
</evidence>
<dbReference type="InterPro" id="IPR018289">
    <property type="entry name" value="MULE_transposase_dom"/>
</dbReference>
<reference evidence="3" key="2">
    <citation type="submission" date="2025-08" db="UniProtKB">
        <authorList>
            <consortium name="RefSeq"/>
        </authorList>
    </citation>
    <scope>IDENTIFICATION</scope>
    <source>
        <tissue evidence="3">Whole plant</tissue>
    </source>
</reference>
<sequence>MSQDHRQLDSSLICRVILSLMQSNLSVSIPILQGAVQASYHFKLSYRKVWMAKQKAVAQIFGDWEESYNKVSKLLQALQSCVFGTICDLRVKPFYGGHLLVRDYNMFDKVFWYFPSCVEAFKHCKPFVSVDGTHLYGRYGGVLLIAVTQDGNSNILPIAFAIVESASTESWSFFLTNLRRHVTPQDGLLVIFDRSQAIKAALSSDDSGWHPPRTYHAYCIRHKAANFMTRFKSGEGKRYLINAAYSPSKADYEW</sequence>
<dbReference type="AlphaFoldDB" id="A0A6P4DQR0"/>
<dbReference type="Proteomes" id="UP000515211">
    <property type="component" value="Chromosome 6"/>
</dbReference>
<dbReference type="Pfam" id="PF10551">
    <property type="entry name" value="MULE"/>
    <property type="match status" value="1"/>
</dbReference>
<reference evidence="2" key="1">
    <citation type="journal article" date="2016" name="Nat. Genet.">
        <title>The genome sequences of Arachis duranensis and Arachis ipaensis, the diploid ancestors of cultivated peanut.</title>
        <authorList>
            <person name="Bertioli D.J."/>
            <person name="Cannon S.B."/>
            <person name="Froenicke L."/>
            <person name="Huang G."/>
            <person name="Farmer A.D."/>
            <person name="Cannon E.K."/>
            <person name="Liu X."/>
            <person name="Gao D."/>
            <person name="Clevenger J."/>
            <person name="Dash S."/>
            <person name="Ren L."/>
            <person name="Moretzsohn M.C."/>
            <person name="Shirasawa K."/>
            <person name="Huang W."/>
            <person name="Vidigal B."/>
            <person name="Abernathy B."/>
            <person name="Chu Y."/>
            <person name="Niederhuth C.E."/>
            <person name="Umale P."/>
            <person name="Araujo A.C."/>
            <person name="Kozik A."/>
            <person name="Kim K.D."/>
            <person name="Burow M.D."/>
            <person name="Varshney R.K."/>
            <person name="Wang X."/>
            <person name="Zhang X."/>
            <person name="Barkley N."/>
            <person name="Guimaraes P.M."/>
            <person name="Isobe S."/>
            <person name="Guo B."/>
            <person name="Liao B."/>
            <person name="Stalker H.T."/>
            <person name="Schmitz R.J."/>
            <person name="Scheffler B.E."/>
            <person name="Leal-Bertioli S.C."/>
            <person name="Xun X."/>
            <person name="Jackson S.A."/>
            <person name="Michelmore R."/>
            <person name="Ozias-Akins P."/>
        </authorList>
    </citation>
    <scope>NUCLEOTIDE SEQUENCE [LARGE SCALE GENOMIC DNA]</scope>
    <source>
        <strain evidence="2">cv. V14167</strain>
    </source>
</reference>
<name>A0A6P4DQR0_ARADU</name>
<evidence type="ECO:0000259" key="1">
    <source>
        <dbReference type="Pfam" id="PF10551"/>
    </source>
</evidence>
<dbReference type="KEGG" id="adu:107494208"/>
<accession>A0A6P4DQR0</accession>
<dbReference type="PANTHER" id="PTHR31973">
    <property type="entry name" value="POLYPROTEIN, PUTATIVE-RELATED"/>
    <property type="match status" value="1"/>
</dbReference>
<gene>
    <name evidence="3" type="primary">LOC107494208</name>
</gene>
<keyword evidence="2" id="KW-1185">Reference proteome</keyword>
<dbReference type="PANTHER" id="PTHR31973:SF195">
    <property type="entry name" value="MUDR FAMILY TRANSPOSASE"/>
    <property type="match status" value="1"/>
</dbReference>
<dbReference type="GeneID" id="107494208"/>
<organism evidence="2 3">
    <name type="scientific">Arachis duranensis</name>
    <name type="common">Wild peanut</name>
    <dbReference type="NCBI Taxonomy" id="130453"/>
    <lineage>
        <taxon>Eukaryota</taxon>
        <taxon>Viridiplantae</taxon>
        <taxon>Streptophyta</taxon>
        <taxon>Embryophyta</taxon>
        <taxon>Tracheophyta</taxon>
        <taxon>Spermatophyta</taxon>
        <taxon>Magnoliopsida</taxon>
        <taxon>eudicotyledons</taxon>
        <taxon>Gunneridae</taxon>
        <taxon>Pentapetalae</taxon>
        <taxon>rosids</taxon>
        <taxon>fabids</taxon>
        <taxon>Fabales</taxon>
        <taxon>Fabaceae</taxon>
        <taxon>Papilionoideae</taxon>
        <taxon>50 kb inversion clade</taxon>
        <taxon>dalbergioids sensu lato</taxon>
        <taxon>Dalbergieae</taxon>
        <taxon>Pterocarpus clade</taxon>
        <taxon>Arachis</taxon>
    </lineage>
</organism>
<dbReference type="RefSeq" id="XP_015970751.1">
    <property type="nucleotide sequence ID" value="XM_016115265.1"/>
</dbReference>